<comment type="caution">
    <text evidence="1">The sequence shown here is derived from an EMBL/GenBank/DDBJ whole genome shotgun (WGS) entry which is preliminary data.</text>
</comment>
<dbReference type="Proteomes" id="UP000322876">
    <property type="component" value="Unassembled WGS sequence"/>
</dbReference>
<keyword evidence="2" id="KW-1185">Reference proteome</keyword>
<dbReference type="RefSeq" id="WP_149265852.1">
    <property type="nucleotide sequence ID" value="NZ_VFJB01000003.1"/>
</dbReference>
<organism evidence="1 2">
    <name type="scientific">Deferribacter autotrophicus</name>
    <dbReference type="NCBI Taxonomy" id="500465"/>
    <lineage>
        <taxon>Bacteria</taxon>
        <taxon>Pseudomonadati</taxon>
        <taxon>Deferribacterota</taxon>
        <taxon>Deferribacteres</taxon>
        <taxon>Deferribacterales</taxon>
        <taxon>Deferribacteraceae</taxon>
        <taxon>Deferribacter</taxon>
    </lineage>
</organism>
<proteinExistence type="predicted"/>
<dbReference type="AlphaFoldDB" id="A0A5A8F6B3"/>
<accession>A0A5A8F6B3</accession>
<protein>
    <submittedName>
        <fullName evidence="1">Uncharacterized protein</fullName>
    </submittedName>
</protein>
<evidence type="ECO:0000313" key="1">
    <source>
        <dbReference type="EMBL" id="KAA0259095.1"/>
    </source>
</evidence>
<dbReference type="EMBL" id="VFJB01000003">
    <property type="protein sequence ID" value="KAA0259095.1"/>
    <property type="molecule type" value="Genomic_DNA"/>
</dbReference>
<name>A0A5A8F6B3_9BACT</name>
<evidence type="ECO:0000313" key="2">
    <source>
        <dbReference type="Proteomes" id="UP000322876"/>
    </source>
</evidence>
<reference evidence="1 2" key="1">
    <citation type="submission" date="2019-06" db="EMBL/GenBank/DDBJ databases">
        <title>Genomic insights into carbon and energy metabolism of Deferribacter autotrophicus revealed new metabolic traits in the phylum Deferribacteres.</title>
        <authorList>
            <person name="Slobodkin A.I."/>
            <person name="Slobodkina G.B."/>
            <person name="Allioux M."/>
            <person name="Alain K."/>
            <person name="Jebbar M."/>
            <person name="Shadrin V."/>
            <person name="Kublanov I.V."/>
            <person name="Toshchakov S.V."/>
            <person name="Bonch-Osmolovskaya E.A."/>
        </authorList>
    </citation>
    <scope>NUCLEOTIDE SEQUENCE [LARGE SCALE GENOMIC DNA]</scope>
    <source>
        <strain evidence="1 2">SL50</strain>
    </source>
</reference>
<sequence length="215" mass="25782">MFKVNYFFKLFFIILYIFFYISNANSSQTNPQRYEECKFAYIDLISIPDVFKTKQDYYSLFPFKPFLNFCLSQNIKEYNNKSVLKEIFKYDRKVIEKLKQSKTKQERELAFFLERKFEKFKLENSFVSDCIVITIPFNVNNLKTVNVEFIFYVDCFKESPLMKTTLNEFKLPKGNHITAISKNYYGNSKVFTCNGGYVYLVIPVKSIPKEWYQCF</sequence>
<gene>
    <name evidence="1" type="ORF">FHQ18_03865</name>
</gene>